<sequence>MRVLVTGANGQLASDVLLTLADAGDDVTAPDRANLDITDRDAVRAAVRSLRPSVIINCAAWTAVDACEGDPDRALAANGTAVGVLAEVADSVGAHLVHVSTDYVFSGALDRPYTEQDVPDPLSAYGRSKLAGERAALANLPSATIVRTSWLCGEHGPNMVKTILRLAEGDTPLRFVDDQRGCPTFTADLAPLLRLLAVTRVPGIVHATNQGAVSWFEFARSVLAADGHDPDRVTPVSTSDLQPPRPAPRPANSVLANIALQTVGIPLLRPFGEPLHELVARLPRSQR</sequence>
<proteinExistence type="predicted"/>
<organism evidence="5">
    <name type="scientific">freshwater metagenome</name>
    <dbReference type="NCBI Taxonomy" id="449393"/>
    <lineage>
        <taxon>unclassified sequences</taxon>
        <taxon>metagenomes</taxon>
        <taxon>ecological metagenomes</taxon>
    </lineage>
</organism>
<dbReference type="PANTHER" id="PTHR10491:SF4">
    <property type="entry name" value="METHIONINE ADENOSYLTRANSFERASE 2 SUBUNIT BETA"/>
    <property type="match status" value="1"/>
</dbReference>
<evidence type="ECO:0000259" key="2">
    <source>
        <dbReference type="Pfam" id="PF04321"/>
    </source>
</evidence>
<evidence type="ECO:0000313" key="3">
    <source>
        <dbReference type="EMBL" id="CAB4718011.1"/>
    </source>
</evidence>
<dbReference type="Pfam" id="PF04321">
    <property type="entry name" value="RmlD_sub_bind"/>
    <property type="match status" value="1"/>
</dbReference>
<dbReference type="GO" id="GO:0008831">
    <property type="term" value="F:dTDP-4-dehydrorhamnose reductase activity"/>
    <property type="evidence" value="ECO:0007669"/>
    <property type="project" value="TreeGrafter"/>
</dbReference>
<evidence type="ECO:0000313" key="4">
    <source>
        <dbReference type="EMBL" id="CAB4760363.1"/>
    </source>
</evidence>
<dbReference type="InterPro" id="IPR029903">
    <property type="entry name" value="RmlD-like-bd"/>
</dbReference>
<dbReference type="AlphaFoldDB" id="A0A6J7E475"/>
<evidence type="ECO:0000313" key="5">
    <source>
        <dbReference type="EMBL" id="CAB4877867.1"/>
    </source>
</evidence>
<feature type="region of interest" description="Disordered" evidence="1">
    <location>
        <begin position="229"/>
        <end position="250"/>
    </location>
</feature>
<dbReference type="GO" id="GO:0019305">
    <property type="term" value="P:dTDP-rhamnose biosynthetic process"/>
    <property type="evidence" value="ECO:0007669"/>
    <property type="project" value="TreeGrafter"/>
</dbReference>
<evidence type="ECO:0000313" key="6">
    <source>
        <dbReference type="EMBL" id="CAB5054233.1"/>
    </source>
</evidence>
<dbReference type="CDD" id="cd05254">
    <property type="entry name" value="dTDP_HR_like_SDR_e"/>
    <property type="match status" value="1"/>
</dbReference>
<dbReference type="EMBL" id="CAEZYY010000022">
    <property type="protein sequence ID" value="CAB4760363.1"/>
    <property type="molecule type" value="Genomic_DNA"/>
</dbReference>
<dbReference type="EMBL" id="CAEZXX010000113">
    <property type="protein sequence ID" value="CAB4718011.1"/>
    <property type="molecule type" value="Genomic_DNA"/>
</dbReference>
<name>A0A6J7E475_9ZZZZ</name>
<dbReference type="InterPro" id="IPR005913">
    <property type="entry name" value="dTDP_dehydrorham_reduct"/>
</dbReference>
<evidence type="ECO:0000256" key="1">
    <source>
        <dbReference type="SAM" id="MobiDB-lite"/>
    </source>
</evidence>
<gene>
    <name evidence="3" type="ORF">UFOPK2602_01537</name>
    <name evidence="4" type="ORF">UFOPK2806_01608</name>
    <name evidence="5" type="ORF">UFOPK3417_01103</name>
    <name evidence="6" type="ORF">UFOPK4306_00294</name>
</gene>
<reference evidence="5" key="1">
    <citation type="submission" date="2020-05" db="EMBL/GenBank/DDBJ databases">
        <authorList>
            <person name="Chiriac C."/>
            <person name="Salcher M."/>
            <person name="Ghai R."/>
            <person name="Kavagutti S V."/>
        </authorList>
    </citation>
    <scope>NUCLEOTIDE SEQUENCE</scope>
</reference>
<dbReference type="EMBL" id="CAFBQP010000007">
    <property type="protein sequence ID" value="CAB5054233.1"/>
    <property type="molecule type" value="Genomic_DNA"/>
</dbReference>
<feature type="domain" description="RmlD-like substrate binding" evidence="2">
    <location>
        <begin position="1"/>
        <end position="282"/>
    </location>
</feature>
<dbReference type="Gene3D" id="3.40.50.720">
    <property type="entry name" value="NAD(P)-binding Rossmann-like Domain"/>
    <property type="match status" value="1"/>
</dbReference>
<protein>
    <submittedName>
        <fullName evidence="5">Unannotated protein</fullName>
    </submittedName>
</protein>
<dbReference type="InterPro" id="IPR036291">
    <property type="entry name" value="NAD(P)-bd_dom_sf"/>
</dbReference>
<dbReference type="Gene3D" id="3.90.25.10">
    <property type="entry name" value="UDP-galactose 4-epimerase, domain 1"/>
    <property type="match status" value="1"/>
</dbReference>
<dbReference type="GO" id="GO:0005829">
    <property type="term" value="C:cytosol"/>
    <property type="evidence" value="ECO:0007669"/>
    <property type="project" value="TreeGrafter"/>
</dbReference>
<dbReference type="EMBL" id="CAFBLR010000101">
    <property type="protein sequence ID" value="CAB4877867.1"/>
    <property type="molecule type" value="Genomic_DNA"/>
</dbReference>
<accession>A0A6J7E475</accession>
<dbReference type="PANTHER" id="PTHR10491">
    <property type="entry name" value="DTDP-4-DEHYDRORHAMNOSE REDUCTASE"/>
    <property type="match status" value="1"/>
</dbReference>
<dbReference type="SUPFAM" id="SSF51735">
    <property type="entry name" value="NAD(P)-binding Rossmann-fold domains"/>
    <property type="match status" value="1"/>
</dbReference>
<dbReference type="NCBIfam" id="TIGR01214">
    <property type="entry name" value="rmlD"/>
    <property type="match status" value="1"/>
</dbReference>